<evidence type="ECO:0000256" key="5">
    <source>
        <dbReference type="ARBA" id="ARBA00023125"/>
    </source>
</evidence>
<proteinExistence type="inferred from homology"/>
<gene>
    <name evidence="12" type="ORF">Ciccas_007585</name>
</gene>
<keyword evidence="3" id="KW-0879">Wnt signaling pathway</keyword>
<evidence type="ECO:0000313" key="12">
    <source>
        <dbReference type="EMBL" id="KAL3313808.1"/>
    </source>
</evidence>
<feature type="domain" description="HMG box" evidence="11">
    <location>
        <begin position="28"/>
        <end position="96"/>
    </location>
</feature>
<dbReference type="InterPro" id="IPR024940">
    <property type="entry name" value="TCF/LEF"/>
</dbReference>
<feature type="region of interest" description="Disordered" evidence="10">
    <location>
        <begin position="271"/>
        <end position="290"/>
    </location>
</feature>
<dbReference type="SMART" id="SM01366">
    <property type="entry name" value="c-clamp"/>
    <property type="match status" value="1"/>
</dbReference>
<dbReference type="GO" id="GO:0003677">
    <property type="term" value="F:DNA binding"/>
    <property type="evidence" value="ECO:0007669"/>
    <property type="project" value="UniProtKB-UniRule"/>
</dbReference>
<evidence type="ECO:0000256" key="6">
    <source>
        <dbReference type="ARBA" id="ARBA00023159"/>
    </source>
</evidence>
<sequence length="290" mass="32995">MAVKRPNNHSMHLAGQRPDKVPSKKPHIKKPLNAFMLFMKEMRAKVQDECTLKESAAINQILGKKWHELPKEEQARFYELAREEKEKHSKLYPGWSARDNYAMHSKRKKRRRMMAALSAAAVASGARQHPQSNQFPTQQVPAAFHYPPPPQLAQSRSQNCMPGMRASESAFFCNRDFPPMNFHLAKSATQLNTSEGETHQEDEQEIECSASHPKKCRARFGLEQQNRWCKPCRRKKKCIRWHQQGQGDDCTDCSDGSPSPETPGRILHSTTRMLGERPSAGPGFGDSMCV</sequence>
<keyword evidence="13" id="KW-1185">Reference proteome</keyword>
<keyword evidence="7" id="KW-0804">Transcription</keyword>
<protein>
    <recommendedName>
        <fullName evidence="11">HMG box domain-containing protein</fullName>
    </recommendedName>
</protein>
<dbReference type="Proteomes" id="UP001626550">
    <property type="component" value="Unassembled WGS sequence"/>
</dbReference>
<evidence type="ECO:0000256" key="8">
    <source>
        <dbReference type="ARBA" id="ARBA00023242"/>
    </source>
</evidence>
<dbReference type="InterPro" id="IPR036910">
    <property type="entry name" value="HMG_box_dom_sf"/>
</dbReference>
<dbReference type="GO" id="GO:0005634">
    <property type="term" value="C:nucleus"/>
    <property type="evidence" value="ECO:0007669"/>
    <property type="project" value="UniProtKB-SubCell"/>
</dbReference>
<accession>A0ABD2Q2G9</accession>
<evidence type="ECO:0000256" key="4">
    <source>
        <dbReference type="ARBA" id="ARBA00023015"/>
    </source>
</evidence>
<keyword evidence="5 9" id="KW-0238">DNA-binding</keyword>
<dbReference type="PROSITE" id="PS50118">
    <property type="entry name" value="HMG_BOX_2"/>
    <property type="match status" value="1"/>
</dbReference>
<dbReference type="EMBL" id="JBJKFK010001186">
    <property type="protein sequence ID" value="KAL3313808.1"/>
    <property type="molecule type" value="Genomic_DNA"/>
</dbReference>
<dbReference type="InterPro" id="IPR009071">
    <property type="entry name" value="HMG_box_dom"/>
</dbReference>
<comment type="subcellular location">
    <subcellularLocation>
        <location evidence="1">Nucleus</location>
    </subcellularLocation>
</comment>
<keyword evidence="8 9" id="KW-0539">Nucleus</keyword>
<dbReference type="AlphaFoldDB" id="A0ABD2Q2G9"/>
<keyword evidence="4" id="KW-0805">Transcription regulation</keyword>
<evidence type="ECO:0000256" key="2">
    <source>
        <dbReference type="ARBA" id="ARBA00006569"/>
    </source>
</evidence>
<feature type="DNA-binding region" description="HMG box" evidence="9">
    <location>
        <begin position="28"/>
        <end position="96"/>
    </location>
</feature>
<name>A0ABD2Q2G9_9PLAT</name>
<comment type="caution">
    <text evidence="12">The sequence shown here is derived from an EMBL/GenBank/DDBJ whole genome shotgun (WGS) entry which is preliminary data.</text>
</comment>
<evidence type="ECO:0000256" key="10">
    <source>
        <dbReference type="SAM" id="MobiDB-lite"/>
    </source>
</evidence>
<dbReference type="Gene3D" id="1.10.30.10">
    <property type="entry name" value="High mobility group box domain"/>
    <property type="match status" value="1"/>
</dbReference>
<evidence type="ECO:0000313" key="13">
    <source>
        <dbReference type="Proteomes" id="UP001626550"/>
    </source>
</evidence>
<evidence type="ECO:0000259" key="11">
    <source>
        <dbReference type="PROSITE" id="PS50118"/>
    </source>
</evidence>
<reference evidence="12 13" key="1">
    <citation type="submission" date="2024-11" db="EMBL/GenBank/DDBJ databases">
        <title>Adaptive evolution of stress response genes in parasites aligns with host niche diversity.</title>
        <authorList>
            <person name="Hahn C."/>
            <person name="Resl P."/>
        </authorList>
    </citation>
    <scope>NUCLEOTIDE SEQUENCE [LARGE SCALE GENOMIC DNA]</scope>
    <source>
        <strain evidence="12">EGGRZ-B1_66</strain>
        <tissue evidence="12">Body</tissue>
    </source>
</reference>
<evidence type="ECO:0000256" key="9">
    <source>
        <dbReference type="PROSITE-ProRule" id="PRU00267"/>
    </source>
</evidence>
<dbReference type="CDD" id="cd21996">
    <property type="entry name" value="HMG-box_TCF7-like"/>
    <property type="match status" value="1"/>
</dbReference>
<keyword evidence="6" id="KW-0010">Activator</keyword>
<dbReference type="PANTHER" id="PTHR10373">
    <property type="entry name" value="TRANSCRIPTION FACTOR 7 FAMILY MEMBER"/>
    <property type="match status" value="1"/>
</dbReference>
<dbReference type="FunFam" id="1.10.30.10:FF:000001">
    <property type="entry name" value="transcription factor 7 isoform X2"/>
    <property type="match status" value="1"/>
</dbReference>
<dbReference type="SMART" id="SM00398">
    <property type="entry name" value="HMG"/>
    <property type="match status" value="1"/>
</dbReference>
<dbReference type="SUPFAM" id="SSF47095">
    <property type="entry name" value="HMG-box"/>
    <property type="match status" value="1"/>
</dbReference>
<evidence type="ECO:0000256" key="7">
    <source>
        <dbReference type="ARBA" id="ARBA00023163"/>
    </source>
</evidence>
<feature type="region of interest" description="Disordered" evidence="10">
    <location>
        <begin position="245"/>
        <end position="266"/>
    </location>
</feature>
<evidence type="ECO:0000256" key="3">
    <source>
        <dbReference type="ARBA" id="ARBA00022687"/>
    </source>
</evidence>
<feature type="region of interest" description="Disordered" evidence="10">
    <location>
        <begin position="1"/>
        <end position="27"/>
    </location>
</feature>
<comment type="similarity">
    <text evidence="2">Belongs to the TCF/LEF family.</text>
</comment>
<dbReference type="GO" id="GO:0016055">
    <property type="term" value="P:Wnt signaling pathway"/>
    <property type="evidence" value="ECO:0007669"/>
    <property type="project" value="UniProtKB-KW"/>
</dbReference>
<dbReference type="PANTHER" id="PTHR10373:SF38">
    <property type="entry name" value="PROTEIN PANGOLIN, ISOFORM J"/>
    <property type="match status" value="1"/>
</dbReference>
<dbReference type="Pfam" id="PF00505">
    <property type="entry name" value="HMG_box"/>
    <property type="match status" value="1"/>
</dbReference>
<evidence type="ECO:0000256" key="1">
    <source>
        <dbReference type="ARBA" id="ARBA00004123"/>
    </source>
</evidence>
<organism evidence="12 13">
    <name type="scientific">Cichlidogyrus casuarinus</name>
    <dbReference type="NCBI Taxonomy" id="1844966"/>
    <lineage>
        <taxon>Eukaryota</taxon>
        <taxon>Metazoa</taxon>
        <taxon>Spiralia</taxon>
        <taxon>Lophotrochozoa</taxon>
        <taxon>Platyhelminthes</taxon>
        <taxon>Monogenea</taxon>
        <taxon>Monopisthocotylea</taxon>
        <taxon>Dactylogyridea</taxon>
        <taxon>Ancyrocephalidae</taxon>
        <taxon>Cichlidogyrus</taxon>
    </lineage>
</organism>